<dbReference type="Pfam" id="PF00884">
    <property type="entry name" value="Sulfatase"/>
    <property type="match status" value="1"/>
</dbReference>
<dbReference type="PROSITE" id="PS00523">
    <property type="entry name" value="SULFATASE_1"/>
    <property type="match status" value="1"/>
</dbReference>
<dbReference type="AlphaFoldDB" id="W0RCI6"/>
<dbReference type="EMBL" id="CP007128">
    <property type="protein sequence ID" value="AHG88506.1"/>
    <property type="molecule type" value="Genomic_DNA"/>
</dbReference>
<dbReference type="GO" id="GO:0016787">
    <property type="term" value="F:hydrolase activity"/>
    <property type="evidence" value="ECO:0007669"/>
    <property type="project" value="UniProtKB-KW"/>
</dbReference>
<feature type="domain" description="Sulfatase N-terminal" evidence="6">
    <location>
        <begin position="25"/>
        <end position="387"/>
    </location>
</feature>
<evidence type="ECO:0000259" key="6">
    <source>
        <dbReference type="Pfam" id="PF00884"/>
    </source>
</evidence>
<protein>
    <submittedName>
        <fullName evidence="7">Sulfatase</fullName>
    </submittedName>
</protein>
<dbReference type="KEGG" id="gba:J421_0969"/>
<dbReference type="InterPro" id="IPR000917">
    <property type="entry name" value="Sulfatase_N"/>
</dbReference>
<evidence type="ECO:0000256" key="5">
    <source>
        <dbReference type="SAM" id="SignalP"/>
    </source>
</evidence>
<evidence type="ECO:0000256" key="2">
    <source>
        <dbReference type="ARBA" id="ARBA00022729"/>
    </source>
</evidence>
<dbReference type="HOGENOM" id="CLU_006332_9_3_0"/>
<dbReference type="PANTHER" id="PTHR43108">
    <property type="entry name" value="N-ACETYLGLUCOSAMINE-6-SULFATASE FAMILY MEMBER"/>
    <property type="match status" value="1"/>
</dbReference>
<keyword evidence="8" id="KW-1185">Reference proteome</keyword>
<evidence type="ECO:0000313" key="8">
    <source>
        <dbReference type="Proteomes" id="UP000019151"/>
    </source>
</evidence>
<evidence type="ECO:0000256" key="4">
    <source>
        <dbReference type="ARBA" id="ARBA00023180"/>
    </source>
</evidence>
<dbReference type="eggNOG" id="COG3119">
    <property type="taxonomic scope" value="Bacteria"/>
</dbReference>
<reference evidence="7 8" key="1">
    <citation type="journal article" date="2014" name="Genome Announc.">
        <title>Genome Sequence and Methylome of Soil Bacterium Gemmatirosa kalamazoonensis KBS708T, a Member of the Rarely Cultivated Gemmatimonadetes Phylum.</title>
        <authorList>
            <person name="Debruyn J.M."/>
            <person name="Radosevich M."/>
            <person name="Wommack K.E."/>
            <person name="Polson S.W."/>
            <person name="Hauser L.J."/>
            <person name="Fawaz M.N."/>
            <person name="Korlach J."/>
            <person name="Tsai Y.C."/>
        </authorList>
    </citation>
    <scope>NUCLEOTIDE SEQUENCE [LARGE SCALE GENOMIC DNA]</scope>
    <source>
        <strain evidence="7 8">KBS708</strain>
    </source>
</reference>
<dbReference type="InterPro" id="IPR017850">
    <property type="entry name" value="Alkaline_phosphatase_core_sf"/>
</dbReference>
<dbReference type="RefSeq" id="WP_025410040.1">
    <property type="nucleotide sequence ID" value="NZ_CP007128.1"/>
</dbReference>
<evidence type="ECO:0000256" key="1">
    <source>
        <dbReference type="ARBA" id="ARBA00008779"/>
    </source>
</evidence>
<feature type="signal peptide" evidence="5">
    <location>
        <begin position="1"/>
        <end position="19"/>
    </location>
</feature>
<keyword evidence="3" id="KW-0378">Hydrolase</keyword>
<name>W0RCI6_9BACT</name>
<accession>W0RCI6</accession>
<dbReference type="InParanoid" id="W0RCI6"/>
<dbReference type="InterPro" id="IPR024607">
    <property type="entry name" value="Sulfatase_CS"/>
</dbReference>
<dbReference type="Gene3D" id="3.40.720.10">
    <property type="entry name" value="Alkaline Phosphatase, subunit A"/>
    <property type="match status" value="1"/>
</dbReference>
<evidence type="ECO:0000256" key="3">
    <source>
        <dbReference type="ARBA" id="ARBA00022801"/>
    </source>
</evidence>
<gene>
    <name evidence="7" type="ORF">J421_0969</name>
</gene>
<dbReference type="PROSITE" id="PS00149">
    <property type="entry name" value="SULFATASE_2"/>
    <property type="match status" value="1"/>
</dbReference>
<dbReference type="PATRIC" id="fig|861299.3.peg.984"/>
<feature type="chain" id="PRO_5004794796" evidence="5">
    <location>
        <begin position="20"/>
        <end position="514"/>
    </location>
</feature>
<keyword evidence="2 5" id="KW-0732">Signal</keyword>
<dbReference type="PANTHER" id="PTHR43108:SF6">
    <property type="entry name" value="N-SULPHOGLUCOSAMINE SULPHOHYDROLASE"/>
    <property type="match status" value="1"/>
</dbReference>
<sequence length="514" mass="57849">MRTLVAALAAVLLSSAARAQPRERPNILFIMTDDHAAHAIGAYGSKVNETPNLDRIAREGALLTSVFATNSICTPSRAAILTGQYSHLNGVTVFNRFDSGRMTVARLLQAAGYYTGMIGKWHLGSDPVGFDRWEILPGQGAYFDPVFYSATAETTYTGRYATDVITERALDFLAHRPRGKPFFLMMHHKAPHRPWEPEASHAAHFADRHIPEPVTFWDGYQTRTDALHENRQRVATDLTNRDLKRAPPPGLTDSARAAWWAARPDTVVVTRDGRAVTLTGDALTRWKYQRYMQDYLATVESVDESVGRVLAYLDRAGLARNTLVIYTSDQGFFLGDHGLFDKRFMYEESIRMPFLVRWPAGGIRAGTRSDAMALNVDFAPTFLDAAGLPPSPDMQGRSLLPVLRGRPPRDWRTSMYYRYYHDPGDHNTRAHYGVRTATHKLIYFWKKDQWELFDLVHDPYELHNLYGEPGQEALTASLKAELARLKRAVRDDDQLADVQLPNGVDGSVAKLRGK</sequence>
<dbReference type="Proteomes" id="UP000019151">
    <property type="component" value="Chromosome"/>
</dbReference>
<dbReference type="STRING" id="861299.J421_0969"/>
<keyword evidence="4" id="KW-0325">Glycoprotein</keyword>
<dbReference type="OrthoDB" id="279611at2"/>
<dbReference type="SUPFAM" id="SSF53649">
    <property type="entry name" value="Alkaline phosphatase-like"/>
    <property type="match status" value="1"/>
</dbReference>
<evidence type="ECO:0000313" key="7">
    <source>
        <dbReference type="EMBL" id="AHG88506.1"/>
    </source>
</evidence>
<comment type="similarity">
    <text evidence="1">Belongs to the sulfatase family.</text>
</comment>
<proteinExistence type="inferred from homology"/>
<organism evidence="7 8">
    <name type="scientific">Gemmatirosa kalamazoonensis</name>
    <dbReference type="NCBI Taxonomy" id="861299"/>
    <lineage>
        <taxon>Bacteria</taxon>
        <taxon>Pseudomonadati</taxon>
        <taxon>Gemmatimonadota</taxon>
        <taxon>Gemmatimonadia</taxon>
        <taxon>Gemmatimonadales</taxon>
        <taxon>Gemmatimonadaceae</taxon>
        <taxon>Gemmatirosa</taxon>
    </lineage>
</organism>
<dbReference type="CDD" id="cd16031">
    <property type="entry name" value="G6S_like"/>
    <property type="match status" value="1"/>
</dbReference>